<dbReference type="RefSeq" id="WP_193780241.1">
    <property type="nucleotide sequence ID" value="NZ_JADDOJ010000029.1"/>
</dbReference>
<organism evidence="1 2">
    <name type="scientific">Ramlibacter aquaticus</name>
    <dbReference type="NCBI Taxonomy" id="2780094"/>
    <lineage>
        <taxon>Bacteria</taxon>
        <taxon>Pseudomonadati</taxon>
        <taxon>Pseudomonadota</taxon>
        <taxon>Betaproteobacteria</taxon>
        <taxon>Burkholderiales</taxon>
        <taxon>Comamonadaceae</taxon>
        <taxon>Ramlibacter</taxon>
    </lineage>
</organism>
<dbReference type="Gene3D" id="3.30.70.120">
    <property type="match status" value="1"/>
</dbReference>
<dbReference type="InterPro" id="IPR011322">
    <property type="entry name" value="N-reg_PII-like_a/b"/>
</dbReference>
<keyword evidence="2" id="KW-1185">Reference proteome</keyword>
<evidence type="ECO:0000313" key="2">
    <source>
        <dbReference type="Proteomes" id="UP000715965"/>
    </source>
</evidence>
<accession>A0ABR9SFL9</accession>
<evidence type="ECO:0000313" key="1">
    <source>
        <dbReference type="EMBL" id="MBE7940699.1"/>
    </source>
</evidence>
<sequence>MKEIKAYIHAHRVGAVIAALKASAAWAAAADKGVPNLAVYLVKGTLLPLDEWERQYSVELGDEVVNEYKLELLCEGEHVDELVGLIRQHGRTGQRMAGWVYVTEVEQASPIA</sequence>
<dbReference type="SUPFAM" id="SSF54913">
    <property type="entry name" value="GlnB-like"/>
    <property type="match status" value="1"/>
</dbReference>
<comment type="caution">
    <text evidence="1">The sequence shown here is derived from an EMBL/GenBank/DDBJ whole genome shotgun (WGS) entry which is preliminary data.</text>
</comment>
<dbReference type="PROSITE" id="PS51343">
    <property type="entry name" value="PII_GLNB_DOM"/>
    <property type="match status" value="1"/>
</dbReference>
<dbReference type="EMBL" id="JADDOJ010000029">
    <property type="protein sequence ID" value="MBE7940699.1"/>
    <property type="molecule type" value="Genomic_DNA"/>
</dbReference>
<reference evidence="1 2" key="1">
    <citation type="submission" date="2020-10" db="EMBL/GenBank/DDBJ databases">
        <title>Draft genome of Ramlibacter aquaticus LMG 30558.</title>
        <authorList>
            <person name="Props R."/>
        </authorList>
    </citation>
    <scope>NUCLEOTIDE SEQUENCE [LARGE SCALE GENOMIC DNA]</scope>
    <source>
        <strain evidence="1 2">LMG 30558</strain>
    </source>
</reference>
<gene>
    <name evidence="1" type="ORF">IM725_08975</name>
</gene>
<dbReference type="InterPro" id="IPR015867">
    <property type="entry name" value="N-reg_PII/ATP_PRibTrfase_C"/>
</dbReference>
<protein>
    <submittedName>
        <fullName evidence="1">P-II family nitrogen regulator</fullName>
    </submittedName>
</protein>
<name>A0ABR9SFL9_9BURK</name>
<dbReference type="Proteomes" id="UP000715965">
    <property type="component" value="Unassembled WGS sequence"/>
</dbReference>
<dbReference type="InterPro" id="IPR002187">
    <property type="entry name" value="N-reg_PII"/>
</dbReference>
<proteinExistence type="predicted"/>